<keyword evidence="2 8" id="KW-0121">Carboxypeptidase</keyword>
<evidence type="ECO:0000256" key="4">
    <source>
        <dbReference type="ARBA" id="ARBA00022729"/>
    </source>
</evidence>
<dbReference type="GO" id="GO:0004185">
    <property type="term" value="F:serine-type carboxypeptidase activity"/>
    <property type="evidence" value="ECO:0007669"/>
    <property type="project" value="UniProtKB-UniRule"/>
</dbReference>
<dbReference type="Pfam" id="PF00450">
    <property type="entry name" value="Peptidase_S10"/>
    <property type="match status" value="1"/>
</dbReference>
<dbReference type="InterPro" id="IPR001563">
    <property type="entry name" value="Peptidase_S10"/>
</dbReference>
<dbReference type="InterPro" id="IPR018202">
    <property type="entry name" value="Ser_caboxypep_ser_AS"/>
</dbReference>
<dbReference type="AlphaFoldDB" id="B8LK48"/>
<organism evidence="10">
    <name type="scientific">Picea sitchensis</name>
    <name type="common">Sitka spruce</name>
    <name type="synonym">Pinus sitchensis</name>
    <dbReference type="NCBI Taxonomy" id="3332"/>
    <lineage>
        <taxon>Eukaryota</taxon>
        <taxon>Viridiplantae</taxon>
        <taxon>Streptophyta</taxon>
        <taxon>Embryophyta</taxon>
        <taxon>Tracheophyta</taxon>
        <taxon>Spermatophyta</taxon>
        <taxon>Pinopsida</taxon>
        <taxon>Pinidae</taxon>
        <taxon>Conifers I</taxon>
        <taxon>Pinales</taxon>
        <taxon>Pinaceae</taxon>
        <taxon>Picea</taxon>
    </lineage>
</organism>
<dbReference type="InterPro" id="IPR029058">
    <property type="entry name" value="AB_hydrolase_fold"/>
</dbReference>
<dbReference type="ESTHER" id="picsi-b8lk48">
    <property type="family name" value="Carboxypeptidase_S10"/>
</dbReference>
<dbReference type="GO" id="GO:0006508">
    <property type="term" value="P:proteolysis"/>
    <property type="evidence" value="ECO:0007669"/>
    <property type="project" value="UniProtKB-KW"/>
</dbReference>
<evidence type="ECO:0000256" key="8">
    <source>
        <dbReference type="RuleBase" id="RU361156"/>
    </source>
</evidence>
<dbReference type="MEROPS" id="S10.A20"/>
<keyword evidence="4" id="KW-0732">Signal</keyword>
<evidence type="ECO:0000256" key="1">
    <source>
        <dbReference type="ARBA" id="ARBA00009431"/>
    </source>
</evidence>
<proteinExistence type="evidence at transcript level"/>
<keyword evidence="6" id="KW-1015">Disulfide bond</keyword>
<dbReference type="EMBL" id="EF676105">
    <property type="protein sequence ID" value="ABR16028.1"/>
    <property type="molecule type" value="mRNA"/>
</dbReference>
<dbReference type="Gene3D" id="6.10.250.940">
    <property type="match status" value="1"/>
</dbReference>
<keyword evidence="5 8" id="KW-0378">Hydrolase</keyword>
<accession>B8LK48</accession>
<dbReference type="PANTHER" id="PTHR11802:SF235">
    <property type="entry name" value="SERINE CARBOXYPEPTIDASE-LIKE 33"/>
    <property type="match status" value="1"/>
</dbReference>
<dbReference type="PRINTS" id="PR00724">
    <property type="entry name" value="CRBOXYPTASEC"/>
</dbReference>
<dbReference type="PROSITE" id="PS00131">
    <property type="entry name" value="CARBOXYPEPT_SER_SER"/>
    <property type="match status" value="1"/>
</dbReference>
<dbReference type="EC" id="3.4.16.-" evidence="8"/>
<evidence type="ECO:0000256" key="9">
    <source>
        <dbReference type="SAM" id="Phobius"/>
    </source>
</evidence>
<evidence type="ECO:0000256" key="7">
    <source>
        <dbReference type="ARBA" id="ARBA00023180"/>
    </source>
</evidence>
<evidence type="ECO:0000256" key="3">
    <source>
        <dbReference type="ARBA" id="ARBA00022670"/>
    </source>
</evidence>
<keyword evidence="9" id="KW-1133">Transmembrane helix</keyword>
<feature type="transmembrane region" description="Helical" evidence="9">
    <location>
        <begin position="12"/>
        <end position="30"/>
    </location>
</feature>
<reference evidence="10" key="1">
    <citation type="submission" date="2007-06" db="EMBL/GenBank/DDBJ databases">
        <title>Full length cDNA sequences from Sitka Spruce (Picea sitchensis).</title>
        <authorList>
            <person name="Ralph S.G."/>
            <person name="Chun H.E."/>
            <person name="Liao N."/>
            <person name="Ali J."/>
            <person name="Reid K."/>
            <person name="Kolosova N."/>
            <person name="Cooper N."/>
            <person name="Cullis C."/>
            <person name="Jancsik S."/>
            <person name="Moore R."/>
            <person name="Mayo M."/>
            <person name="Wagner S."/>
            <person name="Holt R.A."/>
            <person name="Jones S.J.M."/>
            <person name="Marra M.A."/>
            <person name="Ritland C.E."/>
            <person name="Ritland K."/>
            <person name="Bohlmann J."/>
        </authorList>
    </citation>
    <scope>NUCLEOTIDE SEQUENCE</scope>
    <source>
        <tissue evidence="10">Green portion of the leader tissue</tissue>
    </source>
</reference>
<dbReference type="SUPFAM" id="SSF53474">
    <property type="entry name" value="alpha/beta-Hydrolases"/>
    <property type="match status" value="1"/>
</dbReference>
<name>B8LK48_PICSI</name>
<dbReference type="FunFam" id="3.40.50.11320:FF:000001">
    <property type="entry name" value="Carboxypeptidase"/>
    <property type="match status" value="1"/>
</dbReference>
<protein>
    <recommendedName>
        <fullName evidence="8">Carboxypeptidase</fullName>
        <ecNumber evidence="8">3.4.16.-</ecNumber>
    </recommendedName>
</protein>
<keyword evidence="7" id="KW-0325">Glycoprotein</keyword>
<evidence type="ECO:0000256" key="5">
    <source>
        <dbReference type="ARBA" id="ARBA00022801"/>
    </source>
</evidence>
<comment type="similarity">
    <text evidence="1 8">Belongs to the peptidase S10 family.</text>
</comment>
<dbReference type="PANTHER" id="PTHR11802">
    <property type="entry name" value="SERINE PROTEASE FAMILY S10 SERINE CARBOXYPEPTIDASE"/>
    <property type="match status" value="1"/>
</dbReference>
<dbReference type="GO" id="GO:0005773">
    <property type="term" value="C:vacuole"/>
    <property type="evidence" value="ECO:0007669"/>
    <property type="project" value="TreeGrafter"/>
</dbReference>
<sequence>MARTGRVSRDHYHALMNICIYFLFMLVVNGDHKDGLTAQQADRVYNLPGQPKASFAHYAGYITVNESHGRALFYWFFEAEDKSSKKPLVLWLNGGPGCSSVGYGAAQELGPFQVKTNGTGLSLNTYSWNKEANLLFLESPVGVGFSYTNTSSDLLELNDQFTAEDSYEFLLRWFKRFPQYKTHDFYIGGESYAGHYVPQLAELVYDRSQNKSKYPSINFKGFIVGNPETDEFHDWQGIVDYAWTHAIISDQKYNLIKSICNFKLFNWTDDCTQAVSSVFADYSEIDIYNIYAPRCLENSNSGVRTRDKLTDSKNKVSRRTLGFLYGGYDPCFEVYTNEYFNRPDVQEALHANVTKIPFKWGACNNSVFETYIDTVFSILPIYTKLIKGGLRIWVYSGDIDGRVPVTATKYTINALHLPIKQQWHPWFHDRQVAGWFIQYQGLTHLTFRGAGHLVPLNKPSQALSMIEAYLQNKDLPIKR</sequence>
<evidence type="ECO:0000313" key="10">
    <source>
        <dbReference type="EMBL" id="ABR16028.1"/>
    </source>
</evidence>
<keyword evidence="3 8" id="KW-0645">Protease</keyword>
<dbReference type="FunFam" id="3.40.50.1820:FF:000013">
    <property type="entry name" value="Carboxypeptidase"/>
    <property type="match status" value="1"/>
</dbReference>
<evidence type="ECO:0000256" key="6">
    <source>
        <dbReference type="ARBA" id="ARBA00023157"/>
    </source>
</evidence>
<dbReference type="Gene3D" id="3.40.50.11320">
    <property type="match status" value="1"/>
</dbReference>
<keyword evidence="9" id="KW-0472">Membrane</keyword>
<keyword evidence="9" id="KW-0812">Transmembrane</keyword>
<dbReference type="Gene3D" id="3.40.50.1820">
    <property type="entry name" value="alpha/beta hydrolase"/>
    <property type="match status" value="1"/>
</dbReference>
<evidence type="ECO:0000256" key="2">
    <source>
        <dbReference type="ARBA" id="ARBA00022645"/>
    </source>
</evidence>